<evidence type="ECO:0000256" key="3">
    <source>
        <dbReference type="ARBA" id="ARBA00023237"/>
    </source>
</evidence>
<name>A0A6L9L8V3_9BACT</name>
<dbReference type="PANTHER" id="PTHR40980">
    <property type="entry name" value="PLUG DOMAIN-CONTAINING PROTEIN"/>
    <property type="match status" value="1"/>
</dbReference>
<evidence type="ECO:0000313" key="5">
    <source>
        <dbReference type="EMBL" id="NDU95917.1"/>
    </source>
</evidence>
<comment type="subcellular location">
    <subcellularLocation>
        <location evidence="1">Cell outer membrane</location>
    </subcellularLocation>
</comment>
<dbReference type="InterPro" id="IPR041700">
    <property type="entry name" value="OMP_b-brl_3"/>
</dbReference>
<organism evidence="5 6">
    <name type="scientific">Spirosoma terrae</name>
    <dbReference type="NCBI Taxonomy" id="1968276"/>
    <lineage>
        <taxon>Bacteria</taxon>
        <taxon>Pseudomonadati</taxon>
        <taxon>Bacteroidota</taxon>
        <taxon>Cytophagia</taxon>
        <taxon>Cytophagales</taxon>
        <taxon>Cytophagaceae</taxon>
        <taxon>Spirosoma</taxon>
    </lineage>
</organism>
<keyword evidence="6" id="KW-1185">Reference proteome</keyword>
<dbReference type="PANTHER" id="PTHR40980:SF4">
    <property type="entry name" value="TONB-DEPENDENT RECEPTOR-LIKE BETA-BARREL DOMAIN-CONTAINING PROTEIN"/>
    <property type="match status" value="1"/>
</dbReference>
<dbReference type="Pfam" id="PF14905">
    <property type="entry name" value="OMP_b-brl_3"/>
    <property type="match status" value="1"/>
</dbReference>
<dbReference type="InterPro" id="IPR008969">
    <property type="entry name" value="CarboxyPept-like_regulatory"/>
</dbReference>
<dbReference type="AlphaFoldDB" id="A0A6L9L8V3"/>
<keyword evidence="5" id="KW-0675">Receptor</keyword>
<keyword evidence="2" id="KW-0472">Membrane</keyword>
<dbReference type="Gene3D" id="2.40.170.20">
    <property type="entry name" value="TonB-dependent receptor, beta-barrel domain"/>
    <property type="match status" value="1"/>
</dbReference>
<accession>A0A6L9L8V3</accession>
<evidence type="ECO:0000313" key="6">
    <source>
        <dbReference type="Proteomes" id="UP000474175"/>
    </source>
</evidence>
<sequence length="786" mass="88365">MKTFLIICFCLLELKAFSQFTVTGILTNESSEPIANIQFIGYKNDSIMVSNVTNQQGRFSLVLPKGMTTIKAFMFNQLIYNQELNVEGNIDLGRIKSQVTLNLKEVSIIKKRPLVERSIDRLTFNVGQSIVSTGSTALEALRVTPLMDVQDNALKIVGKGTVGLLINGRFQQLSESDIITYLRSIRSESIEKIEVITTPPANFDASGNSGLINIVLKKSDSEGFSGTVGNAFRQRTLPGTSPFANITYQKNRFNLSLSLSSDIEGKRPNSNLLINTNSKAISVHSIRKDYSKVFSSTLNLNYNIDKKTAIGINLNQFTTLINSVNNTNNQYTSFGSPDSTILTNAGNNSESGFLSLLGYIDRQLDSSGKKLSFAINYLQKNSSEKIDLSSTTEINKEISSGVRVLNPTDAGYKVFTSNLDFIMPFKLFKIEAGAKVSFVNNSSNTSFSSIRLAEEFPFWAQWNQFYYKEQIGSVYAGVTRKFKNALTLKAGLRLESSLMEGRSAIANTSVRRTFTNLFPSLFLSYLYNEDKTLTFAYSRRINRPGFNALNPNRYYQNQYIYSTGNPSLQPYYVNTAELGLNTTNVNLMLFGTLQKNSFTQVTSINGDSLISSPLNAYDESTVGLSISHQFNKVSFFDSYNTIRCSYNAATPFISYLNIPINRGYYTYFSSNNNVYLDKEKKYILTLNYFLSLPGNTGIYQLEARSSVDIGFKTSFFSKKLNVNVAVFDVFKTNYNQNSRFIQDSKQYIYIYNDMRHINVAMTYNFGSKKIRSVNKTINTEEKGRIY</sequence>
<feature type="domain" description="Outer membrane protein beta-barrel" evidence="4">
    <location>
        <begin position="363"/>
        <end position="763"/>
    </location>
</feature>
<dbReference type="InterPro" id="IPR036942">
    <property type="entry name" value="Beta-barrel_TonB_sf"/>
</dbReference>
<evidence type="ECO:0000256" key="2">
    <source>
        <dbReference type="ARBA" id="ARBA00023136"/>
    </source>
</evidence>
<proteinExistence type="predicted"/>
<keyword evidence="3" id="KW-0998">Cell outer membrane</keyword>
<dbReference type="EMBL" id="JAAFZH010000005">
    <property type="protein sequence ID" value="NDU95917.1"/>
    <property type="molecule type" value="Genomic_DNA"/>
</dbReference>
<gene>
    <name evidence="5" type="ORF">GK108_13625</name>
</gene>
<dbReference type="SUPFAM" id="SSF56935">
    <property type="entry name" value="Porins"/>
    <property type="match status" value="1"/>
</dbReference>
<dbReference type="SUPFAM" id="SSF49464">
    <property type="entry name" value="Carboxypeptidase regulatory domain-like"/>
    <property type="match status" value="1"/>
</dbReference>
<dbReference type="GO" id="GO:0009279">
    <property type="term" value="C:cell outer membrane"/>
    <property type="evidence" value="ECO:0007669"/>
    <property type="project" value="UniProtKB-SubCell"/>
</dbReference>
<dbReference type="RefSeq" id="WP_163948923.1">
    <property type="nucleotide sequence ID" value="NZ_JAAFZH010000005.1"/>
</dbReference>
<comment type="caution">
    <text evidence="5">The sequence shown here is derived from an EMBL/GenBank/DDBJ whole genome shotgun (WGS) entry which is preliminary data.</text>
</comment>
<protein>
    <submittedName>
        <fullName evidence="5">TonB-dependent receptor</fullName>
    </submittedName>
</protein>
<evidence type="ECO:0000256" key="1">
    <source>
        <dbReference type="ARBA" id="ARBA00004442"/>
    </source>
</evidence>
<evidence type="ECO:0000259" key="4">
    <source>
        <dbReference type="Pfam" id="PF14905"/>
    </source>
</evidence>
<dbReference type="Proteomes" id="UP000474175">
    <property type="component" value="Unassembled WGS sequence"/>
</dbReference>
<reference evidence="5 6" key="1">
    <citation type="submission" date="2020-02" db="EMBL/GenBank/DDBJ databases">
        <title>Draft genome sequence of two Spirosoma agri KCTC 52727 and Spirosoma terrae KCTC 52035.</title>
        <authorList>
            <person name="Rojas J."/>
            <person name="Ambika Manirajan B."/>
            <person name="Suarez C."/>
            <person name="Ratering S."/>
            <person name="Schnell S."/>
        </authorList>
    </citation>
    <scope>NUCLEOTIDE SEQUENCE [LARGE SCALE GENOMIC DNA]</scope>
    <source>
        <strain evidence="5 6">KCTC 52035</strain>
    </source>
</reference>